<dbReference type="CDD" id="cd02513">
    <property type="entry name" value="CMP-NeuAc_Synthase"/>
    <property type="match status" value="1"/>
</dbReference>
<protein>
    <submittedName>
        <fullName evidence="1">CMP-N-acetylneuraminic acid synthetase</fullName>
    </submittedName>
</protein>
<evidence type="ECO:0000313" key="2">
    <source>
        <dbReference type="Proteomes" id="UP000034201"/>
    </source>
</evidence>
<gene>
    <name evidence="1" type="ORF">UY61_C0051G0011</name>
</gene>
<comment type="caution">
    <text evidence="1">The sequence shown here is derived from an EMBL/GenBank/DDBJ whole genome shotgun (WGS) entry which is preliminary data.</text>
</comment>
<name>A0A0G1WLL0_9BACT</name>
<dbReference type="Gene3D" id="3.90.550.10">
    <property type="entry name" value="Spore Coat Polysaccharide Biosynthesis Protein SpsA, Chain A"/>
    <property type="match status" value="1"/>
</dbReference>
<dbReference type="InterPro" id="IPR029044">
    <property type="entry name" value="Nucleotide-diphossugar_trans"/>
</dbReference>
<reference evidence="1 2" key="1">
    <citation type="journal article" date="2015" name="Nature">
        <title>rRNA introns, odd ribosomes, and small enigmatic genomes across a large radiation of phyla.</title>
        <authorList>
            <person name="Brown C.T."/>
            <person name="Hug L.A."/>
            <person name="Thomas B.C."/>
            <person name="Sharon I."/>
            <person name="Castelle C.J."/>
            <person name="Singh A."/>
            <person name="Wilkins M.J."/>
            <person name="Williams K.H."/>
            <person name="Banfield J.F."/>
        </authorList>
    </citation>
    <scope>NUCLEOTIDE SEQUENCE [LARGE SCALE GENOMIC DNA]</scope>
</reference>
<dbReference type="AlphaFoldDB" id="A0A0G1WLL0"/>
<proteinExistence type="predicted"/>
<dbReference type="GO" id="GO:0008781">
    <property type="term" value="F:N-acylneuraminate cytidylyltransferase activity"/>
    <property type="evidence" value="ECO:0007669"/>
    <property type="project" value="TreeGrafter"/>
</dbReference>
<dbReference type="PANTHER" id="PTHR21485:SF6">
    <property type="entry name" value="N-ACYLNEURAMINATE CYTIDYLYLTRANSFERASE-RELATED"/>
    <property type="match status" value="1"/>
</dbReference>
<accession>A0A0G1WLL0</accession>
<sequence length="244" mass="27348">MKVKKDILGIIPARGGSKAIPRKNIKPFCGKPLLAWAIETLKKSGIVDRVIVSTDEEEIAAVARMYGAEVPFMRPAELAEDNTPTLPVLVHALSWLKERENYVPEYVVLFEPTSAAKRPYHVREIVEKLRATGADSVISVAEVPGVLNPMWQVTMAAHDRLSIFAGGPLKNFVPRRQSLPKTYYRNSSVYAFQSSLLFSPEPNIYGDDSRGCVVDKKFAFDIDEPSDWEAAEEKFKKILEEEKP</sequence>
<dbReference type="Proteomes" id="UP000034201">
    <property type="component" value="Unassembled WGS sequence"/>
</dbReference>
<dbReference type="InterPro" id="IPR003329">
    <property type="entry name" value="Cytidylyl_trans"/>
</dbReference>
<dbReference type="PANTHER" id="PTHR21485">
    <property type="entry name" value="HAD SUPERFAMILY MEMBERS CMAS AND KDSC"/>
    <property type="match status" value="1"/>
</dbReference>
<dbReference type="InterPro" id="IPR050793">
    <property type="entry name" value="CMP-NeuNAc_synthase"/>
</dbReference>
<dbReference type="EMBL" id="LCQQ01000051">
    <property type="protein sequence ID" value="KKW19703.1"/>
    <property type="molecule type" value="Genomic_DNA"/>
</dbReference>
<organism evidence="1 2">
    <name type="scientific">Candidatus Adlerbacteria bacterium GW2011_GWC1_50_9</name>
    <dbReference type="NCBI Taxonomy" id="1618608"/>
    <lineage>
        <taxon>Bacteria</taxon>
        <taxon>Candidatus Adleribacteriota</taxon>
    </lineage>
</organism>
<evidence type="ECO:0000313" key="1">
    <source>
        <dbReference type="EMBL" id="KKW19703.1"/>
    </source>
</evidence>
<dbReference type="SUPFAM" id="SSF53448">
    <property type="entry name" value="Nucleotide-diphospho-sugar transferases"/>
    <property type="match status" value="1"/>
</dbReference>
<dbReference type="Pfam" id="PF02348">
    <property type="entry name" value="CTP_transf_3"/>
    <property type="match status" value="1"/>
</dbReference>